<dbReference type="EC" id="5.1.99.6" evidence="6"/>
<organism evidence="24">
    <name type="scientific">freshwater metagenome</name>
    <dbReference type="NCBI Taxonomy" id="449393"/>
    <lineage>
        <taxon>unclassified sequences</taxon>
        <taxon>metagenomes</taxon>
        <taxon>ecological metagenomes</taxon>
    </lineage>
</organism>
<proteinExistence type="inferred from homology"/>
<feature type="domain" description="YjeF N-terminal" evidence="22">
    <location>
        <begin position="15"/>
        <end position="228"/>
    </location>
</feature>
<comment type="catalytic activity">
    <reaction evidence="19">
        <text>(6S)-NADHX + ADP = AMP + phosphate + NADH + H(+)</text>
        <dbReference type="Rhea" id="RHEA:32223"/>
        <dbReference type="ChEBI" id="CHEBI:15378"/>
        <dbReference type="ChEBI" id="CHEBI:43474"/>
        <dbReference type="ChEBI" id="CHEBI:57945"/>
        <dbReference type="ChEBI" id="CHEBI:64074"/>
        <dbReference type="ChEBI" id="CHEBI:456215"/>
        <dbReference type="ChEBI" id="CHEBI:456216"/>
        <dbReference type="EC" id="4.2.1.136"/>
    </reaction>
</comment>
<dbReference type="EMBL" id="CAFBND010000079">
    <property type="protein sequence ID" value="CAB4951074.1"/>
    <property type="molecule type" value="Genomic_DNA"/>
</dbReference>
<evidence type="ECO:0000256" key="9">
    <source>
        <dbReference type="ARBA" id="ARBA00022741"/>
    </source>
</evidence>
<comment type="similarity">
    <text evidence="4">In the N-terminal section; belongs to the NnrE/AIBP family.</text>
</comment>
<gene>
    <name evidence="23" type="ORF">UFOPK3752_01661</name>
    <name evidence="24" type="ORF">UFOPK4150_01447</name>
</gene>
<evidence type="ECO:0000313" key="23">
    <source>
        <dbReference type="EMBL" id="CAB4951074.1"/>
    </source>
</evidence>
<comment type="catalytic activity">
    <reaction evidence="2">
        <text>(6R)-NADPHX = (6S)-NADPHX</text>
        <dbReference type="Rhea" id="RHEA:32227"/>
        <dbReference type="ChEBI" id="CHEBI:64076"/>
        <dbReference type="ChEBI" id="CHEBI:64077"/>
        <dbReference type="EC" id="5.1.99.6"/>
    </reaction>
</comment>
<evidence type="ECO:0000256" key="6">
    <source>
        <dbReference type="ARBA" id="ARBA00012228"/>
    </source>
</evidence>
<evidence type="ECO:0000256" key="14">
    <source>
        <dbReference type="ARBA" id="ARBA00023235"/>
    </source>
</evidence>
<dbReference type="PIRSF" id="PIRSF017184">
    <property type="entry name" value="Nnr"/>
    <property type="match status" value="1"/>
</dbReference>
<keyword evidence="16" id="KW-0511">Multifunctional enzyme</keyword>
<evidence type="ECO:0000256" key="19">
    <source>
        <dbReference type="ARBA" id="ARBA00048238"/>
    </source>
</evidence>
<keyword evidence="11" id="KW-0521">NADP</keyword>
<dbReference type="InterPro" id="IPR000631">
    <property type="entry name" value="CARKD"/>
</dbReference>
<reference evidence="24" key="1">
    <citation type="submission" date="2020-05" db="EMBL/GenBank/DDBJ databases">
        <authorList>
            <person name="Chiriac C."/>
            <person name="Salcher M."/>
            <person name="Ghai R."/>
            <person name="Kavagutti S V."/>
        </authorList>
    </citation>
    <scope>NUCLEOTIDE SEQUENCE</scope>
</reference>
<dbReference type="PROSITE" id="PS51383">
    <property type="entry name" value="YJEF_C_3"/>
    <property type="match status" value="1"/>
</dbReference>
<comment type="catalytic activity">
    <reaction evidence="1">
        <text>(6R)-NADHX = (6S)-NADHX</text>
        <dbReference type="Rhea" id="RHEA:32215"/>
        <dbReference type="ChEBI" id="CHEBI:64074"/>
        <dbReference type="ChEBI" id="CHEBI:64075"/>
        <dbReference type="EC" id="5.1.99.6"/>
    </reaction>
</comment>
<dbReference type="InterPro" id="IPR004443">
    <property type="entry name" value="YjeF_N_dom"/>
</dbReference>
<evidence type="ECO:0000256" key="2">
    <source>
        <dbReference type="ARBA" id="ARBA00000909"/>
    </source>
</evidence>
<dbReference type="Pfam" id="PF03853">
    <property type="entry name" value="YjeF_N"/>
    <property type="match status" value="1"/>
</dbReference>
<dbReference type="Pfam" id="PF01256">
    <property type="entry name" value="Carb_kinase"/>
    <property type="match status" value="1"/>
</dbReference>
<keyword evidence="14" id="KW-0413">Isomerase</keyword>
<dbReference type="Gene3D" id="3.40.1190.20">
    <property type="match status" value="1"/>
</dbReference>
<dbReference type="GO" id="GO:0052856">
    <property type="term" value="F:NAD(P)HX epimerase activity"/>
    <property type="evidence" value="ECO:0007669"/>
    <property type="project" value="UniProtKB-EC"/>
</dbReference>
<feature type="domain" description="YjeF C-terminal" evidence="21">
    <location>
        <begin position="237"/>
        <end position="508"/>
    </location>
</feature>
<evidence type="ECO:0000256" key="10">
    <source>
        <dbReference type="ARBA" id="ARBA00022840"/>
    </source>
</evidence>
<dbReference type="PROSITE" id="PS01050">
    <property type="entry name" value="YJEF_C_2"/>
    <property type="match status" value="1"/>
</dbReference>
<evidence type="ECO:0000259" key="21">
    <source>
        <dbReference type="PROSITE" id="PS51383"/>
    </source>
</evidence>
<evidence type="ECO:0000256" key="3">
    <source>
        <dbReference type="ARBA" id="ARBA00001958"/>
    </source>
</evidence>
<dbReference type="InterPro" id="IPR036652">
    <property type="entry name" value="YjeF_N_dom_sf"/>
</dbReference>
<dbReference type="PANTHER" id="PTHR12592">
    <property type="entry name" value="ATP-DEPENDENT (S)-NAD(P)H-HYDRATE DEHYDRATASE FAMILY MEMBER"/>
    <property type="match status" value="1"/>
</dbReference>
<comment type="cofactor">
    <cofactor evidence="3">
        <name>K(+)</name>
        <dbReference type="ChEBI" id="CHEBI:29103"/>
    </cofactor>
</comment>
<evidence type="ECO:0000256" key="12">
    <source>
        <dbReference type="ARBA" id="ARBA00022958"/>
    </source>
</evidence>
<dbReference type="EC" id="4.2.1.136" evidence="7"/>
<keyword evidence="8" id="KW-0479">Metal-binding</keyword>
<dbReference type="HAMAP" id="MF_01965">
    <property type="entry name" value="NADHX_dehydratase"/>
    <property type="match status" value="1"/>
</dbReference>
<evidence type="ECO:0000256" key="1">
    <source>
        <dbReference type="ARBA" id="ARBA00000013"/>
    </source>
</evidence>
<evidence type="ECO:0000256" key="15">
    <source>
        <dbReference type="ARBA" id="ARBA00023239"/>
    </source>
</evidence>
<dbReference type="InterPro" id="IPR017953">
    <property type="entry name" value="Carbohydrate_kinase_pred_CS"/>
</dbReference>
<dbReference type="EMBL" id="CAFBPU010000029">
    <property type="protein sequence ID" value="CAB5035135.1"/>
    <property type="molecule type" value="Genomic_DNA"/>
</dbReference>
<keyword evidence="13" id="KW-0520">NAD</keyword>
<evidence type="ECO:0000256" key="11">
    <source>
        <dbReference type="ARBA" id="ARBA00022857"/>
    </source>
</evidence>
<evidence type="ECO:0000256" key="18">
    <source>
        <dbReference type="ARBA" id="ARBA00032624"/>
    </source>
</evidence>
<keyword evidence="9" id="KW-0547">Nucleotide-binding</keyword>
<dbReference type="InterPro" id="IPR029056">
    <property type="entry name" value="Ribokinase-like"/>
</dbReference>
<dbReference type="Gene3D" id="3.40.50.10260">
    <property type="entry name" value="YjeF N-terminal domain"/>
    <property type="match status" value="1"/>
</dbReference>
<evidence type="ECO:0000256" key="4">
    <source>
        <dbReference type="ARBA" id="ARBA00006001"/>
    </source>
</evidence>
<dbReference type="GO" id="GO:0005524">
    <property type="term" value="F:ATP binding"/>
    <property type="evidence" value="ECO:0007669"/>
    <property type="project" value="UniProtKB-KW"/>
</dbReference>
<evidence type="ECO:0000313" key="24">
    <source>
        <dbReference type="EMBL" id="CAB5035135.1"/>
    </source>
</evidence>
<dbReference type="SUPFAM" id="SSF64153">
    <property type="entry name" value="YjeF N-terminal domain-like"/>
    <property type="match status" value="1"/>
</dbReference>
<evidence type="ECO:0000256" key="7">
    <source>
        <dbReference type="ARBA" id="ARBA00013129"/>
    </source>
</evidence>
<evidence type="ECO:0000256" key="13">
    <source>
        <dbReference type="ARBA" id="ARBA00023027"/>
    </source>
</evidence>
<name>A0A6J7S1K7_9ZZZZ</name>
<dbReference type="AlphaFoldDB" id="A0A6J7S1K7"/>
<evidence type="ECO:0000256" key="8">
    <source>
        <dbReference type="ARBA" id="ARBA00022723"/>
    </source>
</evidence>
<comment type="similarity">
    <text evidence="5">In the C-terminal section; belongs to the NnrD/CARKD family.</text>
</comment>
<keyword evidence="15" id="KW-0456">Lyase</keyword>
<dbReference type="NCBIfam" id="TIGR00197">
    <property type="entry name" value="yjeF_nterm"/>
    <property type="match status" value="1"/>
</dbReference>
<evidence type="ECO:0000259" key="22">
    <source>
        <dbReference type="PROSITE" id="PS51385"/>
    </source>
</evidence>
<dbReference type="GO" id="GO:0046872">
    <property type="term" value="F:metal ion binding"/>
    <property type="evidence" value="ECO:0007669"/>
    <property type="project" value="UniProtKB-KW"/>
</dbReference>
<keyword evidence="10" id="KW-0067">ATP-binding</keyword>
<dbReference type="InterPro" id="IPR030677">
    <property type="entry name" value="Nnr"/>
</dbReference>
<dbReference type="GO" id="GO:0110051">
    <property type="term" value="P:metabolite repair"/>
    <property type="evidence" value="ECO:0007669"/>
    <property type="project" value="TreeGrafter"/>
</dbReference>
<comment type="catalytic activity">
    <reaction evidence="20">
        <text>(6S)-NADPHX + ADP = AMP + phosphate + NADPH + H(+)</text>
        <dbReference type="Rhea" id="RHEA:32235"/>
        <dbReference type="ChEBI" id="CHEBI:15378"/>
        <dbReference type="ChEBI" id="CHEBI:43474"/>
        <dbReference type="ChEBI" id="CHEBI:57783"/>
        <dbReference type="ChEBI" id="CHEBI:64076"/>
        <dbReference type="ChEBI" id="CHEBI:456215"/>
        <dbReference type="ChEBI" id="CHEBI:456216"/>
        <dbReference type="EC" id="4.2.1.136"/>
    </reaction>
</comment>
<dbReference type="PROSITE" id="PS51385">
    <property type="entry name" value="YJEF_N"/>
    <property type="match status" value="1"/>
</dbReference>
<dbReference type="CDD" id="cd01171">
    <property type="entry name" value="YXKO-related"/>
    <property type="match status" value="1"/>
</dbReference>
<evidence type="ECO:0000256" key="17">
    <source>
        <dbReference type="ARBA" id="ARBA00025153"/>
    </source>
</evidence>
<dbReference type="SUPFAM" id="SSF53613">
    <property type="entry name" value="Ribokinase-like"/>
    <property type="match status" value="1"/>
</dbReference>
<accession>A0A6J7S1K7</accession>
<evidence type="ECO:0000256" key="20">
    <source>
        <dbReference type="ARBA" id="ARBA00049209"/>
    </source>
</evidence>
<dbReference type="PANTHER" id="PTHR12592:SF0">
    <property type="entry name" value="ATP-DEPENDENT (S)-NAD(P)H-HYDRATE DEHYDRATASE"/>
    <property type="match status" value="1"/>
</dbReference>
<dbReference type="GO" id="GO:0052855">
    <property type="term" value="F:ADP-dependent NAD(P)H-hydrate dehydratase activity"/>
    <property type="evidence" value="ECO:0007669"/>
    <property type="project" value="UniProtKB-EC"/>
</dbReference>
<protein>
    <recommendedName>
        <fullName evidence="18">Nicotinamide nucleotide repair protein</fullName>
        <ecNumber evidence="7">4.2.1.136</ecNumber>
        <ecNumber evidence="6">5.1.99.6</ecNumber>
    </recommendedName>
</protein>
<evidence type="ECO:0000256" key="16">
    <source>
        <dbReference type="ARBA" id="ARBA00023268"/>
    </source>
</evidence>
<dbReference type="HAMAP" id="MF_01966">
    <property type="entry name" value="NADHX_epimerase"/>
    <property type="match status" value="1"/>
</dbReference>
<comment type="function">
    <text evidence="17">Bifunctional enzyme that catalyzes the epimerization of the S- and R-forms of NAD(P)HX and the dehydration of the S-form of NAD(P)HX at the expense of ADP, which is converted to AMP. This allows the repair of both epimers of NAD(P)HX, a damaged form of NAD(P)H that is a result of enzymatic or heat-dependent hydration.</text>
</comment>
<keyword evidence="12" id="KW-0630">Potassium</keyword>
<evidence type="ECO:0000256" key="5">
    <source>
        <dbReference type="ARBA" id="ARBA00009524"/>
    </source>
</evidence>
<sequence length="516" mass="51591">MRPRPATVALPVAVVRAVESSAMSALPDGMLMQRAATAVALSAGTMLREITGRVTGSRVVLLVGSGDNGGDALFAGARLATRGARVDAVLVADRWHEQGAEALRRSGGRFVSAGDPLAHDLLAAAELLAAADLVVDGILGIGGHGALREPAASLAAIAREIDVSVLSVDLPSGVDADTGEVSDPMRAIRADRTVVLGVLKPGLLIGAGSALAGDLEVADIGLNLEGLDPCDTVMRVDHQAAARAFVRPVAGDDKYSRGVVGLSTGSELYPGAAVLSAGGARHGIAGYVRYFGPAHAAVVAAWPDTVARPGRAGLGGRAQCWVVGSGRGTDEDARLAILDAASQAGPLVLDADALTLIADDPDVRAAVSSRAGVTVITPHDGEFARLAGVPVGADRLGSARSLARAWGAVVLLKGSATIVTAPSGAAYVTVAAPPELATAGSGDVLAGLIGSVLAHHQARAVIDHDTAARLVAAAAHVHGVAGALAVGPGRAITSTDVLTALPAAVSQVRGWARADT</sequence>